<evidence type="ECO:0000313" key="9">
    <source>
        <dbReference type="EMBL" id="ARB50962.1"/>
    </source>
</evidence>
<dbReference type="GO" id="GO:0098552">
    <property type="term" value="C:side of membrane"/>
    <property type="evidence" value="ECO:0007669"/>
    <property type="project" value="UniProtKB-KW"/>
</dbReference>
<sequence length="177" mass="19935">MYDWLGKLKKAEIKGCGATRQAVLEKVISSTRVTELITSVRKGENLNAKGTDGDHELKALLKKVLKVDQRHHEKINDVIESQSTKQVLDDRTKPTSMKETNSDSDIRKSLLLHRRLNREKLAELQRQLDEERAKTADTVTTQITETDESCEKKGKEDNCKEGCNITGEGGNKKCVVD</sequence>
<proteinExistence type="predicted"/>
<dbReference type="SUPFAM" id="SSF58087">
    <property type="entry name" value="Variant surface glycoprotein (N-terminal domain)"/>
    <property type="match status" value="1"/>
</dbReference>
<dbReference type="VEuPathDB" id="TriTrypDB:Tb427_000424000"/>
<evidence type="ECO:0000256" key="1">
    <source>
        <dbReference type="ARBA" id="ARBA00002523"/>
    </source>
</evidence>
<feature type="compositionally biased region" description="Basic and acidic residues" evidence="8">
    <location>
        <begin position="149"/>
        <end position="160"/>
    </location>
</feature>
<evidence type="ECO:0000256" key="6">
    <source>
        <dbReference type="ARBA" id="ARBA00023180"/>
    </source>
</evidence>
<keyword evidence="6" id="KW-0325">Glycoprotein</keyword>
<accession>A0A1V0FYL7</accession>
<evidence type="ECO:0000256" key="4">
    <source>
        <dbReference type="ARBA" id="ARBA00022622"/>
    </source>
</evidence>
<dbReference type="InterPro" id="IPR027446">
    <property type="entry name" value="VSG_C_dom_sf"/>
</dbReference>
<comment type="function">
    <text evidence="1">VSG forms a coat on the surface of the parasite. The trypanosome evades the immune response of the host by expressing a series of antigenically distinct VSGs from an estimated 1000 VSG genes.</text>
</comment>
<evidence type="ECO:0000256" key="3">
    <source>
        <dbReference type="ARBA" id="ARBA00022475"/>
    </source>
</evidence>
<dbReference type="Gene3D" id="4.10.110.20">
    <property type="entry name" value="Variant surface glycoprotein MITAT 1.2, VSG 221, C-terminal domain"/>
    <property type="match status" value="1"/>
</dbReference>
<organism evidence="9">
    <name type="scientific">Trypanosoma brucei</name>
    <dbReference type="NCBI Taxonomy" id="5691"/>
    <lineage>
        <taxon>Eukaryota</taxon>
        <taxon>Discoba</taxon>
        <taxon>Euglenozoa</taxon>
        <taxon>Kinetoplastea</taxon>
        <taxon>Metakinetoplastina</taxon>
        <taxon>Trypanosomatida</taxon>
        <taxon>Trypanosomatidae</taxon>
        <taxon>Trypanosoma</taxon>
    </lineage>
</organism>
<comment type="subcellular location">
    <subcellularLocation>
        <location evidence="2">Cell membrane</location>
        <topology evidence="2">Lipid-anchor</topology>
        <topology evidence="2">GPI-anchor</topology>
    </subcellularLocation>
</comment>
<dbReference type="GO" id="GO:0005886">
    <property type="term" value="C:plasma membrane"/>
    <property type="evidence" value="ECO:0007669"/>
    <property type="project" value="UniProtKB-SubCell"/>
</dbReference>
<evidence type="ECO:0000256" key="8">
    <source>
        <dbReference type="SAM" id="MobiDB-lite"/>
    </source>
</evidence>
<dbReference type="AlphaFoldDB" id="A0A1V0FYL7"/>
<evidence type="ECO:0000256" key="7">
    <source>
        <dbReference type="ARBA" id="ARBA00023288"/>
    </source>
</evidence>
<name>A0A1V0FYL7_9TRYP</name>
<dbReference type="EMBL" id="KY404711">
    <property type="protein sequence ID" value="ARB50962.1"/>
    <property type="molecule type" value="Genomic_DNA"/>
</dbReference>
<protein>
    <submittedName>
        <fullName evidence="9">Variant surface glycoprotein</fullName>
    </submittedName>
</protein>
<evidence type="ECO:0000256" key="5">
    <source>
        <dbReference type="ARBA" id="ARBA00023136"/>
    </source>
</evidence>
<keyword evidence="3" id="KW-1003">Cell membrane</keyword>
<dbReference type="SUPFAM" id="SSF118251">
    <property type="entry name" value="Variant surface glycoprotein MITAT 1.2, VSG 221, C-terminal domain"/>
    <property type="match status" value="1"/>
</dbReference>
<evidence type="ECO:0000256" key="2">
    <source>
        <dbReference type="ARBA" id="ARBA00004609"/>
    </source>
</evidence>
<feature type="region of interest" description="Disordered" evidence="8">
    <location>
        <begin position="133"/>
        <end position="177"/>
    </location>
</feature>
<keyword evidence="7" id="KW-0449">Lipoprotein</keyword>
<feature type="region of interest" description="Disordered" evidence="8">
    <location>
        <begin position="84"/>
        <end position="106"/>
    </location>
</feature>
<keyword evidence="4" id="KW-0336">GPI-anchor</keyword>
<reference evidence="9" key="1">
    <citation type="submission" date="2016-12" db="EMBL/GenBank/DDBJ databases">
        <title>Extending the VSGnome of Trypanosoma brucei strain TREU927.</title>
        <authorList>
            <person name="Cross G.A."/>
        </authorList>
    </citation>
    <scope>NUCLEOTIDE SEQUENCE</scope>
    <source>
        <strain evidence="9">Tb927.99.2081</strain>
    </source>
</reference>
<keyword evidence="5" id="KW-0472">Membrane</keyword>